<gene>
    <name evidence="1" type="ORF">E3U43_013036</name>
</gene>
<evidence type="ECO:0000313" key="2">
    <source>
        <dbReference type="Proteomes" id="UP000793456"/>
    </source>
</evidence>
<comment type="caution">
    <text evidence="1">The sequence shown here is derived from an EMBL/GenBank/DDBJ whole genome shotgun (WGS) entry which is preliminary data.</text>
</comment>
<name>A0ACD3RAP3_LARCR</name>
<evidence type="ECO:0000313" key="1">
    <source>
        <dbReference type="EMBL" id="TMS15743.1"/>
    </source>
</evidence>
<reference evidence="1" key="1">
    <citation type="submission" date="2018-11" db="EMBL/GenBank/DDBJ databases">
        <title>The sequence and de novo assembly of Larimichthys crocea genome using PacBio and Hi-C technologies.</title>
        <authorList>
            <person name="Xu P."/>
            <person name="Chen B."/>
            <person name="Zhou Z."/>
            <person name="Ke Q."/>
            <person name="Wu Y."/>
            <person name="Bai H."/>
            <person name="Pu F."/>
        </authorList>
    </citation>
    <scope>NUCLEOTIDE SEQUENCE</scope>
    <source>
        <tissue evidence="1">Muscle</tissue>
    </source>
</reference>
<accession>A0ACD3RAP3</accession>
<keyword evidence="2" id="KW-1185">Reference proteome</keyword>
<sequence>MIERVCHYQTTDLRDITALICMRGILLPKPTLAFTFIQVHTRNTRITYGHITAHLLSGYTMRINHFSLFVILCLGVHRSAGNWIIDSFSIDEGYDGRFPYSLGVVKVDNKHTEFKILGQGVDVEPKGILQINEKTGEVTVHGPVDYEKYNVLKCTFKAYDVLKNVVDTKLGIEIVIMDANDNAPKFELALYKISIAESTMQGTEVISVLASDSDFTEHNRKINFTIVSVNPPPSKDLEFYLIHKDQTAAISFHGCLDHETADKYTIIVEAKDNGIKKQLSSSTTVIITIEDGNNHVPEIIKLTGTGKVKEGMENVLVSRLHVKDADTKGTMAWKALYRIHGDTHNYFKISTDPETNDGLLYVQKHLDFEDNPLKNVTISVENEISSHSCRLISRSKTGEWEVQMSAGAKVGGFSISGDTITGISSTGTTIYGTSASSTFSGFSGGIVETLGISTYVVTVTVEDVNEAPIFDKSKLQVTLSEFVKVGYYLETVTAKDPDVNSGNTFKYIIGHDPARWIAVDPVTGKITTAKNIDRESTFVVNNIYNATVLAVDNGKPQMTGTATLSIRITDENDNTPFLTKSTIDMCQSDGPSLANITAVDLDEDPYSGPFTFKLLGDVEGKWRLESSQGYSVNLVKESTVHSGISDLLVQVFDLQEENAVHNLTVTVCNCVNPAMPHCTNRQAVSSTPGAGLLGLIFLSILLIAVLLLLAFLVSCKKRTLPFPDEPMGQGLIKCNIEKPGTDCQVIFEDLTDGQKIVTGTEQNKLKGNANTLLITEQQRRDYLQWLKGNSNTLSITEQQRRDYLQWLNLQSTMDLATGTSQDHWRKFLLEQQHYNGFTRRNSTRWTMGGVSTMKGKYQDKYFRQKWAAQYSAENEIAVHREILFKVLNKAQHTLEAPGEELGDYAPHVYAEEGDTETLYELDAISIADTSFDLDLDLNQNYKFNTLASICMPCESAACSANTYYVLETFNTATEIQTESQNTNMNTQLLSTNCIFDQVINPTF</sequence>
<dbReference type="EMBL" id="CM011681">
    <property type="protein sequence ID" value="TMS15743.1"/>
    <property type="molecule type" value="Genomic_DNA"/>
</dbReference>
<dbReference type="Proteomes" id="UP000793456">
    <property type="component" value="Chromosome VIII"/>
</dbReference>
<protein>
    <submittedName>
        <fullName evidence="1">Uncharacterized protein</fullName>
    </submittedName>
</protein>
<proteinExistence type="predicted"/>
<organism evidence="1 2">
    <name type="scientific">Larimichthys crocea</name>
    <name type="common">Large yellow croaker</name>
    <name type="synonym">Pseudosciaena crocea</name>
    <dbReference type="NCBI Taxonomy" id="215358"/>
    <lineage>
        <taxon>Eukaryota</taxon>
        <taxon>Metazoa</taxon>
        <taxon>Chordata</taxon>
        <taxon>Craniata</taxon>
        <taxon>Vertebrata</taxon>
        <taxon>Euteleostomi</taxon>
        <taxon>Actinopterygii</taxon>
        <taxon>Neopterygii</taxon>
        <taxon>Teleostei</taxon>
        <taxon>Neoteleostei</taxon>
        <taxon>Acanthomorphata</taxon>
        <taxon>Eupercaria</taxon>
        <taxon>Sciaenidae</taxon>
        <taxon>Larimichthys</taxon>
    </lineage>
</organism>